<comment type="caution">
    <text evidence="2">The sequence shown here is derived from an EMBL/GenBank/DDBJ whole genome shotgun (WGS) entry which is preliminary data.</text>
</comment>
<evidence type="ECO:0000313" key="2">
    <source>
        <dbReference type="EMBL" id="RGQ41317.1"/>
    </source>
</evidence>
<keyword evidence="1" id="KW-1133">Transmembrane helix</keyword>
<dbReference type="AlphaFoldDB" id="A0A412AY25"/>
<name>A0A412AY25_9FIRM</name>
<reference evidence="2 3" key="1">
    <citation type="submission" date="2018-08" db="EMBL/GenBank/DDBJ databases">
        <title>A genome reference for cultivated species of the human gut microbiota.</title>
        <authorList>
            <person name="Zou Y."/>
            <person name="Xue W."/>
            <person name="Luo G."/>
        </authorList>
    </citation>
    <scope>NUCLEOTIDE SEQUENCE [LARGE SCALE GENOMIC DNA]</scope>
    <source>
        <strain evidence="2 3">AF28-26</strain>
    </source>
</reference>
<evidence type="ECO:0000313" key="3">
    <source>
        <dbReference type="Proteomes" id="UP000284751"/>
    </source>
</evidence>
<keyword evidence="1" id="KW-0812">Transmembrane</keyword>
<protein>
    <submittedName>
        <fullName evidence="2">FeoB-associated Cys-rich membrane protein</fullName>
    </submittedName>
</protein>
<accession>A0A412AY25</accession>
<gene>
    <name evidence="2" type="ORF">DWY99_06330</name>
</gene>
<feature type="transmembrane region" description="Helical" evidence="1">
    <location>
        <begin position="6"/>
        <end position="24"/>
    </location>
</feature>
<keyword evidence="1" id="KW-0472">Membrane</keyword>
<dbReference type="EMBL" id="QRTC01000019">
    <property type="protein sequence ID" value="RGQ41317.1"/>
    <property type="molecule type" value="Genomic_DNA"/>
</dbReference>
<dbReference type="Proteomes" id="UP000284751">
    <property type="component" value="Unassembled WGS sequence"/>
</dbReference>
<proteinExistence type="predicted"/>
<organism evidence="2 3">
    <name type="scientific">[Clostridium] leptum</name>
    <dbReference type="NCBI Taxonomy" id="1535"/>
    <lineage>
        <taxon>Bacteria</taxon>
        <taxon>Bacillati</taxon>
        <taxon>Bacillota</taxon>
        <taxon>Clostridia</taxon>
        <taxon>Eubacteriales</taxon>
        <taxon>Oscillospiraceae</taxon>
        <taxon>Oscillospiraceae incertae sedis</taxon>
    </lineage>
</organism>
<evidence type="ECO:0000256" key="1">
    <source>
        <dbReference type="SAM" id="Phobius"/>
    </source>
</evidence>
<sequence length="87" mass="9428">MNWFDWILVGSLAVLFVLALRHIIRQVKKGRCCGCSGCEGCPGRSGCDDTSCDGCSSYAERTNGCSSYGERTKCEGNQQHETGGNKK</sequence>